<sequence>MKRRNFLGQASILAAGAGIASVLPLNVFGTPRKIYSASDTINLALIGINGMGWYNLNIMRGLPGIKAVAICDVDQRLIDKRVAELAKDNIKVKTYTDYRKLLADKDIDAVIIGTPDHWHCLMMVEAVQAGKDVYVEKPAGSSVVECAAMVAAGQKYKQAIQVGQWQRSVQHFQDAVNFVQSGKLGKVRSAKAWAYIGWKDSVPKQPDIPTPPGVNYDMWLGPAAKRPFNINRFHFNFRWFWDFGGGLMTDWGVHMIDFALIAMKAGSPKSITSTGGKFAFPDDAQQTPDTMTTVYEYDDFFIQWEQAMGIAGGPYGRDHGVAFIGNNGTLVLNRNGWEVIPEIKGDKALMEAVPLQKPTDQGLVKHCQNFFDVIRSRKFDELKCPITAGAHIATISQMGNIAYRVGDKLHWDDGKKLFTNSDANKLLSASYHNGYKIPKG</sequence>
<evidence type="ECO:0000313" key="3">
    <source>
        <dbReference type="EMBL" id="RCH53673.1"/>
    </source>
</evidence>
<dbReference type="InterPro" id="IPR043906">
    <property type="entry name" value="Gfo/Idh/MocA_OxRdtase_bact_C"/>
</dbReference>
<name>A0A367GLV8_9SPHI</name>
<proteinExistence type="predicted"/>
<evidence type="ECO:0000259" key="1">
    <source>
        <dbReference type="Pfam" id="PF01408"/>
    </source>
</evidence>
<reference evidence="3 4" key="1">
    <citation type="submission" date="2018-05" db="EMBL/GenBank/DDBJ databases">
        <title>Mucilaginibacter hurinus sp. nov., isolated from briquette warehouse soil.</title>
        <authorList>
            <person name="Choi L."/>
        </authorList>
    </citation>
    <scope>NUCLEOTIDE SEQUENCE [LARGE SCALE GENOMIC DNA]</scope>
    <source>
        <strain evidence="3 4">ZR32</strain>
    </source>
</reference>
<dbReference type="Proteomes" id="UP000253209">
    <property type="component" value="Unassembled WGS sequence"/>
</dbReference>
<dbReference type="InterPro" id="IPR036291">
    <property type="entry name" value="NAD(P)-bd_dom_sf"/>
</dbReference>
<feature type="domain" description="Gfo/Idh/MocA-like oxidoreductase N-terminal" evidence="1">
    <location>
        <begin position="41"/>
        <end position="163"/>
    </location>
</feature>
<dbReference type="RefSeq" id="WP_114006446.1">
    <property type="nucleotide sequence ID" value="NZ_QGDC01000011.1"/>
</dbReference>
<accession>A0A367GLV8</accession>
<dbReference type="InterPro" id="IPR000683">
    <property type="entry name" value="Gfo/Idh/MocA-like_OxRdtase_N"/>
</dbReference>
<dbReference type="GO" id="GO:0000166">
    <property type="term" value="F:nucleotide binding"/>
    <property type="evidence" value="ECO:0007669"/>
    <property type="project" value="InterPro"/>
</dbReference>
<dbReference type="AlphaFoldDB" id="A0A367GLV8"/>
<dbReference type="Pfam" id="PF19051">
    <property type="entry name" value="GFO_IDH_MocA_C2"/>
    <property type="match status" value="1"/>
</dbReference>
<dbReference type="OrthoDB" id="726883at2"/>
<gene>
    <name evidence="3" type="ORF">DJ568_16695</name>
</gene>
<dbReference type="InterPro" id="IPR050463">
    <property type="entry name" value="Gfo/Idh/MocA_oxidrdct_glycsds"/>
</dbReference>
<dbReference type="PANTHER" id="PTHR43818:SF5">
    <property type="entry name" value="OXIDOREDUCTASE FAMILY PROTEIN"/>
    <property type="match status" value="1"/>
</dbReference>
<dbReference type="Gene3D" id="3.30.360.10">
    <property type="entry name" value="Dihydrodipicolinate Reductase, domain 2"/>
    <property type="match status" value="1"/>
</dbReference>
<dbReference type="Pfam" id="PF01408">
    <property type="entry name" value="GFO_IDH_MocA"/>
    <property type="match status" value="1"/>
</dbReference>
<organism evidence="3 4">
    <name type="scientific">Mucilaginibacter hurinus</name>
    <dbReference type="NCBI Taxonomy" id="2201324"/>
    <lineage>
        <taxon>Bacteria</taxon>
        <taxon>Pseudomonadati</taxon>
        <taxon>Bacteroidota</taxon>
        <taxon>Sphingobacteriia</taxon>
        <taxon>Sphingobacteriales</taxon>
        <taxon>Sphingobacteriaceae</taxon>
        <taxon>Mucilaginibacter</taxon>
    </lineage>
</organism>
<comment type="caution">
    <text evidence="3">The sequence shown here is derived from an EMBL/GenBank/DDBJ whole genome shotgun (WGS) entry which is preliminary data.</text>
</comment>
<feature type="domain" description="Gfo/Idh/MocA-like oxidoreductase bacterial type C-terminal" evidence="2">
    <location>
        <begin position="207"/>
        <end position="435"/>
    </location>
</feature>
<dbReference type="PANTHER" id="PTHR43818">
    <property type="entry name" value="BCDNA.GH03377"/>
    <property type="match status" value="1"/>
</dbReference>
<dbReference type="SUPFAM" id="SSF55347">
    <property type="entry name" value="Glyceraldehyde-3-phosphate dehydrogenase-like, C-terminal domain"/>
    <property type="match status" value="1"/>
</dbReference>
<keyword evidence="4" id="KW-1185">Reference proteome</keyword>
<evidence type="ECO:0000259" key="2">
    <source>
        <dbReference type="Pfam" id="PF19051"/>
    </source>
</evidence>
<evidence type="ECO:0000313" key="4">
    <source>
        <dbReference type="Proteomes" id="UP000253209"/>
    </source>
</evidence>
<dbReference type="EMBL" id="QGDC01000011">
    <property type="protein sequence ID" value="RCH53673.1"/>
    <property type="molecule type" value="Genomic_DNA"/>
</dbReference>
<dbReference type="Gene3D" id="3.40.50.720">
    <property type="entry name" value="NAD(P)-binding Rossmann-like Domain"/>
    <property type="match status" value="1"/>
</dbReference>
<protein>
    <submittedName>
        <fullName evidence="3">Gfo/Idh/MocA family oxidoreductase</fullName>
    </submittedName>
</protein>
<dbReference type="SUPFAM" id="SSF51735">
    <property type="entry name" value="NAD(P)-binding Rossmann-fold domains"/>
    <property type="match status" value="1"/>
</dbReference>